<feature type="transmembrane region" description="Helical" evidence="1">
    <location>
        <begin position="7"/>
        <end position="27"/>
    </location>
</feature>
<proteinExistence type="predicted"/>
<sequence length="67" mass="7314">MNIQRLDLLVILTMTVGVPLCILLPQLGVSDLILFIFVPIGIIMCLIGIAASVIRLQVSGDKMKDTY</sequence>
<dbReference type="AlphaFoldDB" id="A0A4U1MF85"/>
<keyword evidence="1" id="KW-0812">Transmembrane</keyword>
<evidence type="ECO:0000313" key="3">
    <source>
        <dbReference type="Proteomes" id="UP000310541"/>
    </source>
</evidence>
<gene>
    <name evidence="2" type="ORF">FBF83_15445</name>
</gene>
<name>A0A4U1MF85_9BACL</name>
<dbReference type="Proteomes" id="UP000310541">
    <property type="component" value="Unassembled WGS sequence"/>
</dbReference>
<evidence type="ECO:0000313" key="2">
    <source>
        <dbReference type="EMBL" id="TKD69381.1"/>
    </source>
</evidence>
<protein>
    <submittedName>
        <fullName evidence="2">Uncharacterized protein</fullName>
    </submittedName>
</protein>
<dbReference type="RefSeq" id="WP_136948045.1">
    <property type="nucleotide sequence ID" value="NZ_SWFM01000004.1"/>
</dbReference>
<accession>A0A4U1MF85</accession>
<feature type="transmembrane region" description="Helical" evidence="1">
    <location>
        <begin position="33"/>
        <end position="54"/>
    </location>
</feature>
<keyword evidence="1" id="KW-0472">Membrane</keyword>
<organism evidence="2 3">
    <name type="scientific">Guptibacillus hwajinpoensis</name>
    <dbReference type="NCBI Taxonomy" id="208199"/>
    <lineage>
        <taxon>Bacteria</taxon>
        <taxon>Bacillati</taxon>
        <taxon>Bacillota</taxon>
        <taxon>Bacilli</taxon>
        <taxon>Bacillales</taxon>
        <taxon>Guptibacillaceae</taxon>
        <taxon>Guptibacillus</taxon>
    </lineage>
</organism>
<keyword evidence="1" id="KW-1133">Transmembrane helix</keyword>
<dbReference type="EMBL" id="SWFM01000004">
    <property type="protein sequence ID" value="TKD69381.1"/>
    <property type="molecule type" value="Genomic_DNA"/>
</dbReference>
<reference evidence="2 3" key="1">
    <citation type="submission" date="2019-04" db="EMBL/GenBank/DDBJ databases">
        <title>Genome sequence of Bacillus hwajinpoensis strain Y2.</title>
        <authorList>
            <person name="Fair J.L."/>
            <person name="Maclea K.S."/>
        </authorList>
    </citation>
    <scope>NUCLEOTIDE SEQUENCE [LARGE SCALE GENOMIC DNA]</scope>
    <source>
        <strain evidence="2 3">Y2</strain>
    </source>
</reference>
<comment type="caution">
    <text evidence="2">The sequence shown here is derived from an EMBL/GenBank/DDBJ whole genome shotgun (WGS) entry which is preliminary data.</text>
</comment>
<evidence type="ECO:0000256" key="1">
    <source>
        <dbReference type="SAM" id="Phobius"/>
    </source>
</evidence>